<feature type="domain" description="Probable ATP-binding protein BrxC alpha-helical" evidence="2">
    <location>
        <begin position="880"/>
        <end position="1006"/>
    </location>
</feature>
<protein>
    <recommendedName>
        <fullName evidence="5">ATPase</fullName>
    </recommendedName>
</protein>
<dbReference type="NCBIfam" id="NF033441">
    <property type="entry name" value="BREX_BrxC"/>
    <property type="match status" value="1"/>
</dbReference>
<dbReference type="RefSeq" id="WP_099517056.1">
    <property type="nucleotide sequence ID" value="NZ_CP016808.1"/>
</dbReference>
<dbReference type="Pfam" id="PF25796">
    <property type="entry name" value="BREX_BrxC_4th"/>
    <property type="match status" value="1"/>
</dbReference>
<dbReference type="SUPFAM" id="SSF52540">
    <property type="entry name" value="P-loop containing nucleoside triphosphate hydrolases"/>
    <property type="match status" value="1"/>
</dbReference>
<evidence type="ECO:0000259" key="1">
    <source>
        <dbReference type="Pfam" id="PF25791"/>
    </source>
</evidence>
<sequence length="1196" mass="137268">MKINEMFQKHIDRPIQGVVKIGQDSTEMITQELDEYVVTKELHKHFDKFFENYRKGNHHRTDKMGVWISGFFGSGKSHFLKILSYLLSDKEYDGKRAIDFFEGKVADARVLADMQVAADTSADVVLFNIDAEADADSKINKDAIVKVFMKVFNKMQGFCGSMPWIADLERQMIKDGVYDAFSARFKELSGNDWVDAREDFYFEEDNIVKALADSTRMSEDAARSWYDKAEKNYSIDISAFARKVREYIEAKSKNLGKKHFVIFLCDEIGQYIGSDSGLMLNLQSVVESLGNECGGQAWVVATSQQDIDSITKVDRDNFSKIIGRFDTRLSLSSANVDEVIKKRLLSKTVAAAEKLRLLYADKSAILKNLITFSQDTPEKRLYSTEGDFIDVYPFIPYQFNLLQAVFSGIRTHGASGKHLSEGERSLLNAFQEAAMQYRNFEDGTLIPFDAFYKTVETFLDHNIRKVISDAVDSAERNDGALQPYDVEVLKVLFMVKYIPNVLPANLENITTIMLQNIDQDKIEAKKKVDASLRRLEQQKLIIKNGDQFIFLTNEEQDINREIREIKIDTSEIIDKVGDDIFSVLFGLNKKYRYSDRYDYAFNTIIDDRPRGAQREEIGIRVLTPMYAHGGASDMEIKSLSMRERNVIVSLSDDMSFIEEMKLSLQIETFIRRTAGKTTTDAVEDIKTTKIREGKQRAERSRELTIDLLKRADIYVNGSRLDIKGKQPTDRINEAFRVLVESIYTKQNYITKPFYTTDSLNEILTVRDMQMTLNGMEEKESNHLAISEMADVINRSSFKNIPITMRSLNEQFGKMPYGWKEMDIAGIVLTLFKNQEIRIDLNGETIAIGDLSVISYVTKREYLDRIVIKTRVKISPALLINAKSLAKDVFGRSDVPSDEDGLMLRIKEFATKELDRHDTHNPGIKQLLDEYNKVRYPGKSVLEDGKKLLELLIKIKEIKAFFEYLQAEKDSLLDYEEDAQDVRKFFKNQREIFDKALHMLTIYETNRSYVLDPETIGLVENIEKITRLSSPYSEIHKLPELVEGFMARFVQLLDEECKPIRDDIEADRATTYADLERRSFKENFSGKVRDEFSALLERLAKANNIYEAIAMRTESDRLKKRFIQSFDEEEARLAARHGGNIKDAPLVPLRKTKDVSLKTLISGTSHISNKGDIDKLLNELRAKLEAELDKDTTIRII</sequence>
<gene>
    <name evidence="4" type="ORF">BBD42_03695</name>
</gene>
<dbReference type="InterPro" id="IPR047679">
    <property type="entry name" value="BREX_BrxC"/>
</dbReference>
<dbReference type="InterPro" id="IPR058036">
    <property type="entry name" value="BREX_BrxC_4th"/>
</dbReference>
<evidence type="ECO:0000259" key="3">
    <source>
        <dbReference type="Pfam" id="PF25796"/>
    </source>
</evidence>
<feature type="domain" description="Probable ATP-binding protein BrxC 4th six-stranded beta-sheet" evidence="3">
    <location>
        <begin position="566"/>
        <end position="738"/>
    </location>
</feature>
<evidence type="ECO:0000313" key="4">
    <source>
        <dbReference type="EMBL" id="ANY65663.1"/>
    </source>
</evidence>
<evidence type="ECO:0008006" key="5">
    <source>
        <dbReference type="Google" id="ProtNLM"/>
    </source>
</evidence>
<dbReference type="Pfam" id="PF25792">
    <property type="entry name" value="BREX_BrxC_helical"/>
    <property type="match status" value="1"/>
</dbReference>
<dbReference type="Pfam" id="PF25791">
    <property type="entry name" value="WHD_BREX_BrxC"/>
    <property type="match status" value="1"/>
</dbReference>
<proteinExistence type="predicted"/>
<dbReference type="InterPro" id="IPR058038">
    <property type="entry name" value="BREX_BrxC_wHTH"/>
</dbReference>
<dbReference type="InterPro" id="IPR058037">
    <property type="entry name" value="BREX_BrxC_helical"/>
</dbReference>
<accession>A0A1B2DD79</accession>
<feature type="domain" description="Probable ATP-binding protein BrxC winged helix-turn-helix" evidence="1">
    <location>
        <begin position="745"/>
        <end position="870"/>
    </location>
</feature>
<name>A0A1B2DD79_9BACL</name>
<dbReference type="AlphaFoldDB" id="A0A1B2DD79"/>
<dbReference type="InterPro" id="IPR027417">
    <property type="entry name" value="P-loop_NTPase"/>
</dbReference>
<organism evidence="4">
    <name type="scientific">Paenibacillus sp. BIHB 4019</name>
    <dbReference type="NCBI Taxonomy" id="1870819"/>
    <lineage>
        <taxon>Bacteria</taxon>
        <taxon>Bacillati</taxon>
        <taxon>Bacillota</taxon>
        <taxon>Bacilli</taxon>
        <taxon>Bacillales</taxon>
        <taxon>Paenibacillaceae</taxon>
        <taxon>Paenibacillus</taxon>
    </lineage>
</organism>
<dbReference type="EMBL" id="CP016808">
    <property type="protein sequence ID" value="ANY65663.1"/>
    <property type="molecule type" value="Genomic_DNA"/>
</dbReference>
<reference evidence="4" key="1">
    <citation type="submission" date="2016-08" db="EMBL/GenBank/DDBJ databases">
        <title>Complete Genome Seqeunce of Paenibacillus sp. BIHB 4019 from tea rhizoplane.</title>
        <authorList>
            <person name="Thakur R."/>
            <person name="Swarnkar M.K."/>
            <person name="Gulati A."/>
        </authorList>
    </citation>
    <scope>NUCLEOTIDE SEQUENCE [LARGE SCALE GENOMIC DNA]</scope>
    <source>
        <strain evidence="4">BIHB4019</strain>
    </source>
</reference>
<evidence type="ECO:0000259" key="2">
    <source>
        <dbReference type="Pfam" id="PF25792"/>
    </source>
</evidence>